<evidence type="ECO:0000256" key="3">
    <source>
        <dbReference type="ARBA" id="ARBA00022842"/>
    </source>
</evidence>
<keyword evidence="5" id="KW-0378">Hydrolase</keyword>
<keyword evidence="1 5" id="KW-0963">Cytoplasm</keyword>
<comment type="similarity">
    <text evidence="5">Belongs to the RNR ribonuclease family. DIS3L2 subfamily.</text>
</comment>
<reference evidence="8 9" key="1">
    <citation type="submission" date="2023-09" db="EMBL/GenBank/DDBJ databases">
        <title>Pangenome analysis of Batrachochytrium dendrobatidis and related Chytrids.</title>
        <authorList>
            <person name="Yacoub M.N."/>
            <person name="Stajich J.E."/>
            <person name="James T.Y."/>
        </authorList>
    </citation>
    <scope>NUCLEOTIDE SEQUENCE [LARGE SCALE GENOMIC DNA]</scope>
    <source>
        <strain evidence="8 9">JEL0888</strain>
    </source>
</reference>
<evidence type="ECO:0000256" key="4">
    <source>
        <dbReference type="ARBA" id="ARBA00022884"/>
    </source>
</evidence>
<evidence type="ECO:0000259" key="7">
    <source>
        <dbReference type="SMART" id="SM00955"/>
    </source>
</evidence>
<name>A0ABR4NI33_9FUNG</name>
<dbReference type="EC" id="3.1.13.-" evidence="5"/>
<dbReference type="EMBL" id="JADGIZ020000004">
    <property type="protein sequence ID" value="KAL2919192.1"/>
    <property type="molecule type" value="Genomic_DNA"/>
</dbReference>
<dbReference type="PROSITE" id="PS01175">
    <property type="entry name" value="RIBONUCLEASE_II"/>
    <property type="match status" value="1"/>
</dbReference>
<dbReference type="Gene3D" id="2.40.50.700">
    <property type="match status" value="1"/>
</dbReference>
<dbReference type="Pfam" id="PF17849">
    <property type="entry name" value="OB_Dis3"/>
    <property type="match status" value="1"/>
</dbReference>
<dbReference type="InterPro" id="IPR028591">
    <property type="entry name" value="DIS3L2"/>
</dbReference>
<evidence type="ECO:0000256" key="1">
    <source>
        <dbReference type="ARBA" id="ARBA00022490"/>
    </source>
</evidence>
<dbReference type="InterPro" id="IPR041505">
    <property type="entry name" value="Dis3_CSD2"/>
</dbReference>
<proteinExistence type="inferred from homology"/>
<feature type="region of interest" description="Disordered" evidence="6">
    <location>
        <begin position="1"/>
        <end position="76"/>
    </location>
</feature>
<dbReference type="HAMAP" id="MF_03045">
    <property type="entry name" value="DIS3L2"/>
    <property type="match status" value="1"/>
</dbReference>
<sequence>MTIDELNVKLAERARRSRSPGTGSGAQAPPTSGSDPARPRTPDPPAPVAKNGSLPDNWRAGKTPKTPAADSSGRKPVFERHLRLGTIQDRIADGTLFAAPLRINKTNRQDGYVSPRGLDYEIFISGTKFMNRAFDGDIVAVELLDGEELAEAQHSQKQKKETKMLESRERQKKVEVFKTEDTALEHVETRVFGKVVGILDDKGSRNAFVGTLHMERPLSHKPPQNTDKAPRWIWFNPADKRPPFMVIPYELAPKEFLDDPKSFDGVLVTVRVRQWREFDNYPSAEYQGKLGQIGELPVETSALLAANGITWDDFDESVLACLPPTPWTIPDEEYAKRWDLRDLRIFSIDPETAKDLDDALSCRALPDGTFEVGVHIADVSYFVRPRTALDAEAYVRATTVYLVQRAIPMLPRLLCEQLCSLNPDVERFAFTVFWTFDADGNIVSEPRFGRSVIRSCAKLSYEQAQAVIDDTPFVKQPQLSDNVALDDVKQDILQLFEFSKVLRKSRYDGGALSIHSIKLWFNLDEFGNPINSGMYELKDSNRLIEEFMLLANMAVAEKIQAYFPEAALLRRHPRPAQSIGEFVSRATKMGFKIDASSSGSLQASFEAIQDPLQRMLVRMMAIKPMKRAEYFAAMEAEEPIHMRHYALSVPLYTHFTSPIRRYCDLVVHRLLDHAIRAPIDEAEPYDGKTVVDIAGQCNDRKNQAKEAQDASSNLYRIVYISRLLQPQVLLSQNGEALEGILAEGFVTDVNERSYDVLVPRYGIERRVWVEDAMEAGDVIGVTSDKDSLVLTVFWHRRADDPAATQAWAGEEPEEGVVALSEQMGGLSVADDAPAAPLDPRKTRVQRVCVFDKVVVRIQTFLDRSPPSFKLLPVYPMPGFEVPEARIPGVTAAPHLSIPAEMDD</sequence>
<dbReference type="Proteomes" id="UP001527925">
    <property type="component" value="Unassembled WGS sequence"/>
</dbReference>
<evidence type="ECO:0000256" key="2">
    <source>
        <dbReference type="ARBA" id="ARBA00022723"/>
    </source>
</evidence>
<dbReference type="Gene3D" id="2.40.50.690">
    <property type="match status" value="1"/>
</dbReference>
<feature type="binding site" evidence="5">
    <location>
        <position position="349"/>
    </location>
    <ligand>
        <name>Mg(2+)</name>
        <dbReference type="ChEBI" id="CHEBI:18420"/>
    </ligand>
</feature>
<dbReference type="Gene3D" id="2.40.50.140">
    <property type="entry name" value="Nucleic acid-binding proteins"/>
    <property type="match status" value="1"/>
</dbReference>
<dbReference type="SMART" id="SM00955">
    <property type="entry name" value="RNB"/>
    <property type="match status" value="1"/>
</dbReference>
<keyword evidence="3 5" id="KW-0460">Magnesium</keyword>
<feature type="domain" description="RNB" evidence="7">
    <location>
        <begin position="337"/>
        <end position="677"/>
    </location>
</feature>
<evidence type="ECO:0000256" key="6">
    <source>
        <dbReference type="SAM" id="MobiDB-lite"/>
    </source>
</evidence>
<evidence type="ECO:0000256" key="5">
    <source>
        <dbReference type="HAMAP-Rule" id="MF_03045"/>
    </source>
</evidence>
<comment type="function">
    <text evidence="5">3'-5'-exoribonuclease that specifically recognizes RNAs polyuridylated at their 3' end and mediates their degradation. Component of an exosome-independent RNA degradation pathway that mediates degradation of cytoplasmic mRNAs that have been deadenylated and subsequently uridylated at their 3'.</text>
</comment>
<dbReference type="Pfam" id="PF17877">
    <property type="entry name" value="Dis3l2_C_term"/>
    <property type="match status" value="1"/>
</dbReference>
<feature type="site" description="Important for catalytic activity" evidence="5">
    <location>
        <position position="357"/>
    </location>
</feature>
<dbReference type="PANTHER" id="PTHR23355">
    <property type="entry name" value="RIBONUCLEASE"/>
    <property type="match status" value="1"/>
</dbReference>
<dbReference type="PANTHER" id="PTHR23355:SF9">
    <property type="entry name" value="DIS3-LIKE EXONUCLEASE 2"/>
    <property type="match status" value="1"/>
</dbReference>
<dbReference type="InterPro" id="IPR050180">
    <property type="entry name" value="RNR_Ribonuclease"/>
</dbReference>
<dbReference type="InterPro" id="IPR022966">
    <property type="entry name" value="RNase_II/R_CS"/>
</dbReference>
<dbReference type="InterPro" id="IPR001900">
    <property type="entry name" value="RNase_II/R"/>
</dbReference>
<accession>A0ABR4NI33</accession>
<feature type="compositionally biased region" description="Basic and acidic residues" evidence="6">
    <location>
        <begin position="1"/>
        <end position="14"/>
    </location>
</feature>
<feature type="binding site" evidence="5">
    <location>
        <position position="358"/>
    </location>
    <ligand>
        <name>Mg(2+)</name>
        <dbReference type="ChEBI" id="CHEBI:18420"/>
    </ligand>
</feature>
<comment type="cofactor">
    <cofactor evidence="5">
        <name>Mg(2+)</name>
        <dbReference type="ChEBI" id="CHEBI:18420"/>
    </cofactor>
    <cofactor evidence="5">
        <name>Mn(2+)</name>
        <dbReference type="ChEBI" id="CHEBI:29035"/>
    </cofactor>
</comment>
<keyword evidence="5" id="KW-0540">Nuclease</keyword>
<dbReference type="Pfam" id="PF00773">
    <property type="entry name" value="RNB"/>
    <property type="match status" value="1"/>
</dbReference>
<organism evidence="8 9">
    <name type="scientific">Polyrhizophydium stewartii</name>
    <dbReference type="NCBI Taxonomy" id="2732419"/>
    <lineage>
        <taxon>Eukaryota</taxon>
        <taxon>Fungi</taxon>
        <taxon>Fungi incertae sedis</taxon>
        <taxon>Chytridiomycota</taxon>
        <taxon>Chytridiomycota incertae sedis</taxon>
        <taxon>Chytridiomycetes</taxon>
        <taxon>Rhizophydiales</taxon>
        <taxon>Rhizophydiales incertae sedis</taxon>
        <taxon>Polyrhizophydium</taxon>
    </lineage>
</organism>
<protein>
    <recommendedName>
        <fullName evidence="5">DIS3-like exonuclease 2</fullName>
        <ecNumber evidence="5">3.1.13.-</ecNumber>
    </recommendedName>
</protein>
<keyword evidence="9" id="KW-1185">Reference proteome</keyword>
<keyword evidence="2 5" id="KW-0479">Metal-binding</keyword>
<evidence type="ECO:0000313" key="9">
    <source>
        <dbReference type="Proteomes" id="UP001527925"/>
    </source>
</evidence>
<comment type="subcellular location">
    <subcellularLocation>
        <location evidence="5">Cytoplasm</location>
    </subcellularLocation>
    <subcellularLocation>
        <location evidence="5">Cytoplasm</location>
        <location evidence="5">P-body</location>
    </subcellularLocation>
</comment>
<dbReference type="SUPFAM" id="SSF50249">
    <property type="entry name" value="Nucleic acid-binding proteins"/>
    <property type="match status" value="2"/>
</dbReference>
<dbReference type="InterPro" id="IPR012340">
    <property type="entry name" value="NA-bd_OB-fold"/>
</dbReference>
<dbReference type="InterPro" id="IPR041093">
    <property type="entry name" value="Dis3l2-like_C"/>
</dbReference>
<comment type="caution">
    <text evidence="8">The sequence shown here is derived from an EMBL/GenBank/DDBJ whole genome shotgun (WGS) entry which is preliminary data.</text>
</comment>
<keyword evidence="4 5" id="KW-0694">RNA-binding</keyword>
<evidence type="ECO:0000313" key="8">
    <source>
        <dbReference type="EMBL" id="KAL2919192.1"/>
    </source>
</evidence>
<gene>
    <name evidence="8" type="ORF">HK105_201467</name>
</gene>
<keyword evidence="5" id="KW-0464">Manganese</keyword>
<keyword evidence="5" id="KW-0269">Exonuclease</keyword>